<dbReference type="EMBL" id="AMZY02000007">
    <property type="protein sequence ID" value="EMS34259.1"/>
    <property type="molecule type" value="Genomic_DNA"/>
</dbReference>
<dbReference type="eggNOG" id="ENOG50313U8">
    <property type="taxonomic scope" value="Bacteria"/>
</dbReference>
<dbReference type="STRING" id="1239962.C943_04077"/>
<sequence length="391" mass="44998">MYTNPSQVFAFFLLVVTACRSGEQKDLIVGGASSKETTVLEKLDSIRIDYLGNPTVHDLDPVNRRIIFMDHREFSEDIHIADFDGNILQSFSKFGDKPDSYGGLMGTLKLTDPNRFLVYGYRGFLTFDMEGTLESLVKYNDFHVPSQSRRGMGYGMENLGQQYLFIHQGPPPQDLKEYHAFRLFTLLDPQQGTREPIIGFPEESRFLNGNHFFFPCWFPVFTVDQGRIYAAFGVEPVIYVYETSYPFALVDRIPLDLPNYSGYKGSEDPSDIRVLGMCFISGKIENIKKMGNMLLIGYFPGYDEKDIATNFENKTQEETEYFQASMRRKYLSRIAVVDSLGNVLNDFVPDGLDPSSMLLRDGQLWMMEKRKEDQEQDYFRLFRVGLKVEKN</sequence>
<reference evidence="1" key="1">
    <citation type="submission" date="2013-01" db="EMBL/GenBank/DDBJ databases">
        <title>Genome assembly of Mariniradius saccharolyticus AK6.</title>
        <authorList>
            <person name="Vaidya B."/>
            <person name="Khatri I."/>
            <person name="Tanuku N.R.S."/>
            <person name="Subramanian S."/>
            <person name="Pinnaka A."/>
        </authorList>
    </citation>
    <scope>NUCLEOTIDE SEQUENCE [LARGE SCALE GENOMIC DNA]</scope>
    <source>
        <strain evidence="1">AK6</strain>
    </source>
</reference>
<keyword evidence="2" id="KW-1185">Reference proteome</keyword>
<gene>
    <name evidence="1" type="ORF">C943_04077</name>
</gene>
<dbReference type="InParanoid" id="M7XHE1"/>
<accession>M7XHE1</accession>
<proteinExistence type="predicted"/>
<dbReference type="AlphaFoldDB" id="M7XHE1"/>
<name>M7XHE1_9BACT</name>
<protein>
    <submittedName>
        <fullName evidence="1">Uncharacterized protein</fullName>
    </submittedName>
</protein>
<dbReference type="Proteomes" id="UP000010953">
    <property type="component" value="Unassembled WGS sequence"/>
</dbReference>
<comment type="caution">
    <text evidence="1">The sequence shown here is derived from an EMBL/GenBank/DDBJ whole genome shotgun (WGS) entry which is preliminary data.</text>
</comment>
<evidence type="ECO:0000313" key="1">
    <source>
        <dbReference type="EMBL" id="EMS34259.1"/>
    </source>
</evidence>
<organism evidence="1 2">
    <name type="scientific">Mariniradius saccharolyticus AK6</name>
    <dbReference type="NCBI Taxonomy" id="1239962"/>
    <lineage>
        <taxon>Bacteria</taxon>
        <taxon>Pseudomonadati</taxon>
        <taxon>Bacteroidota</taxon>
        <taxon>Cytophagia</taxon>
        <taxon>Cytophagales</taxon>
        <taxon>Cyclobacteriaceae</taxon>
        <taxon>Mariniradius</taxon>
    </lineage>
</organism>
<dbReference type="RefSeq" id="WP_008625699.1">
    <property type="nucleotide sequence ID" value="NZ_AMZY02000007.1"/>
</dbReference>
<evidence type="ECO:0000313" key="2">
    <source>
        <dbReference type="Proteomes" id="UP000010953"/>
    </source>
</evidence>